<keyword evidence="1" id="KW-0812">Transmembrane</keyword>
<feature type="transmembrane region" description="Helical" evidence="1">
    <location>
        <begin position="256"/>
        <end position="279"/>
    </location>
</feature>
<feature type="transmembrane region" description="Helical" evidence="1">
    <location>
        <begin position="63"/>
        <end position="84"/>
    </location>
</feature>
<sequence length="440" mass="49136">MPMDTSLQQRWNRFAEEDLTTFVTCSALFTTFQLGKEFHLDQDNLLSKMQRLTLAARRTGPKVPLLVCSAAVGMLGMKLSIAAVSHYRQDFSRDNVLMAFPACGAMLNMHRGVRAMGKGAVGLAALGYGADYVFGIYHRMQYEAALREGEEEREMVHKYRGSERLMNEPFVYKSTGQISTAQSHSAMVFDKPRKVFNHANHARHRWKNFMDHDSKNYMGLSTMAGGVQFAKAMGGRKRSKGIAYVAKKTAEKLPRLMVYPLVLGVTGVELFVWGASYFGDDETDENTTRNAKLAPAAFAFYGVTLNQVYPYDGRWSRVRGFLRPVKWGAVGLAIDYVITNGLTARSEAQKLVEPEKEWIQGGGDYQQLNTGKVVQLQLDNNLLTSQAQVTSVGLVSMNLVGKIYDIPSMVPNTITYLSLSNTLLSEFPFHLKILSNMVTL</sequence>
<organism evidence="3 4">
    <name type="scientific">Phytophthora kernoviae</name>
    <dbReference type="NCBI Taxonomy" id="325452"/>
    <lineage>
        <taxon>Eukaryota</taxon>
        <taxon>Sar</taxon>
        <taxon>Stramenopiles</taxon>
        <taxon>Oomycota</taxon>
        <taxon>Peronosporomycetes</taxon>
        <taxon>Peronosporales</taxon>
        <taxon>Peronosporaceae</taxon>
        <taxon>Phytophthora</taxon>
    </lineage>
</organism>
<dbReference type="EMBL" id="MBDO02000091">
    <property type="protein sequence ID" value="RLN63660.1"/>
    <property type="molecule type" value="Genomic_DNA"/>
</dbReference>
<feature type="transmembrane region" description="Helical" evidence="1">
    <location>
        <begin position="291"/>
        <end position="309"/>
    </location>
</feature>
<accession>A0A3F2RUJ5</accession>
<name>A0A3F2RUJ5_9STRA</name>
<keyword evidence="1" id="KW-0472">Membrane</keyword>
<evidence type="ECO:0000313" key="4">
    <source>
        <dbReference type="Proteomes" id="UP000277300"/>
    </source>
</evidence>
<dbReference type="OrthoDB" id="104849at2759"/>
<reference evidence="4 5" key="1">
    <citation type="submission" date="2018-07" db="EMBL/GenBank/DDBJ databases">
        <title>Genome sequencing of oomycete isolates from Chile give support for New Zealand origin for Phytophthora kernoviae and make available the first Nothophytophthora sp. genome.</title>
        <authorList>
            <person name="Studholme D.J."/>
            <person name="Sanfuentes E."/>
            <person name="Panda P."/>
            <person name="Hill R."/>
            <person name="Sambles C."/>
            <person name="Grant M."/>
            <person name="Williams N.M."/>
            <person name="Mcdougal R.L."/>
        </authorList>
    </citation>
    <scope>NUCLEOTIDE SEQUENCE [LARGE SCALE GENOMIC DNA]</scope>
    <source>
        <strain evidence="3">Chile6</strain>
        <strain evidence="2">Chile7</strain>
    </source>
</reference>
<gene>
    <name evidence="2" type="ORF">BBJ29_004775</name>
    <name evidence="3" type="ORF">BBP00_00003976</name>
</gene>
<evidence type="ECO:0000256" key="1">
    <source>
        <dbReference type="SAM" id="Phobius"/>
    </source>
</evidence>
<evidence type="ECO:0000313" key="2">
    <source>
        <dbReference type="EMBL" id="RLN47182.1"/>
    </source>
</evidence>
<dbReference type="EMBL" id="MBAD02002474">
    <property type="protein sequence ID" value="RLN47182.1"/>
    <property type="molecule type" value="Genomic_DNA"/>
</dbReference>
<dbReference type="Proteomes" id="UP000277300">
    <property type="component" value="Unassembled WGS sequence"/>
</dbReference>
<evidence type="ECO:0000313" key="5">
    <source>
        <dbReference type="Proteomes" id="UP000284657"/>
    </source>
</evidence>
<evidence type="ECO:0000313" key="3">
    <source>
        <dbReference type="EMBL" id="RLN63660.1"/>
    </source>
</evidence>
<protein>
    <submittedName>
        <fullName evidence="3">Uncharacterized protein</fullName>
    </submittedName>
</protein>
<dbReference type="AlphaFoldDB" id="A0A3F2RUJ5"/>
<proteinExistence type="predicted"/>
<comment type="caution">
    <text evidence="3">The sequence shown here is derived from an EMBL/GenBank/DDBJ whole genome shotgun (WGS) entry which is preliminary data.</text>
</comment>
<keyword evidence="1" id="KW-1133">Transmembrane helix</keyword>
<dbReference type="Proteomes" id="UP000284657">
    <property type="component" value="Unassembled WGS sequence"/>
</dbReference>
<feature type="transmembrane region" description="Helical" evidence="1">
    <location>
        <begin position="119"/>
        <end position="137"/>
    </location>
</feature>